<dbReference type="PROSITE" id="PS50943">
    <property type="entry name" value="HTH_CROC1"/>
    <property type="match status" value="1"/>
</dbReference>
<reference evidence="3" key="1">
    <citation type="journal article" date="2013" name="Genome Announc.">
        <title>Draft Genome Sequence of Streptomyces bottropensis ATCC 25435, a Bottromycin-Producing Actinomycete.</title>
        <authorList>
            <person name="Zhang H."/>
            <person name="Zhou W."/>
            <person name="Zhuang Y."/>
            <person name="Liang X."/>
            <person name="Liu T."/>
        </authorList>
    </citation>
    <scope>NUCLEOTIDE SEQUENCE [LARGE SCALE GENOMIC DNA]</scope>
    <source>
        <strain evidence="3">ATCC 25435</strain>
    </source>
</reference>
<dbReference type="Pfam" id="PF01381">
    <property type="entry name" value="HTH_3"/>
    <property type="match status" value="1"/>
</dbReference>
<dbReference type="InterPro" id="IPR001387">
    <property type="entry name" value="Cro/C1-type_HTH"/>
</dbReference>
<dbReference type="Gene3D" id="1.10.260.40">
    <property type="entry name" value="lambda repressor-like DNA-binding domains"/>
    <property type="match status" value="1"/>
</dbReference>
<dbReference type="PANTHER" id="PTHR11102">
    <property type="entry name" value="SEL-1-LIKE PROTEIN"/>
    <property type="match status" value="1"/>
</dbReference>
<dbReference type="AlphaFoldDB" id="M3FP57"/>
<dbReference type="InterPro" id="IPR006597">
    <property type="entry name" value="Sel1-like"/>
</dbReference>
<gene>
    <name evidence="2" type="ORF">SBD_5453</name>
</gene>
<proteinExistence type="predicted"/>
<dbReference type="InterPro" id="IPR050767">
    <property type="entry name" value="Sel1_AlgK"/>
</dbReference>
<dbReference type="SMART" id="SM00530">
    <property type="entry name" value="HTH_XRE"/>
    <property type="match status" value="1"/>
</dbReference>
<dbReference type="SUPFAM" id="SSF81901">
    <property type="entry name" value="HCP-like"/>
    <property type="match status" value="3"/>
</dbReference>
<evidence type="ECO:0000313" key="2">
    <source>
        <dbReference type="EMBL" id="EMF53909.1"/>
    </source>
</evidence>
<dbReference type="PANTHER" id="PTHR11102:SF160">
    <property type="entry name" value="ERAD-ASSOCIATED E3 UBIQUITIN-PROTEIN LIGASE COMPONENT HRD3"/>
    <property type="match status" value="1"/>
</dbReference>
<organism evidence="2 3">
    <name type="scientific">Streptomyces bottropensis ATCC 25435</name>
    <dbReference type="NCBI Taxonomy" id="1054862"/>
    <lineage>
        <taxon>Bacteria</taxon>
        <taxon>Bacillati</taxon>
        <taxon>Actinomycetota</taxon>
        <taxon>Actinomycetes</taxon>
        <taxon>Kitasatosporales</taxon>
        <taxon>Streptomycetaceae</taxon>
        <taxon>Streptomyces</taxon>
    </lineage>
</organism>
<evidence type="ECO:0000313" key="3">
    <source>
        <dbReference type="Proteomes" id="UP000030760"/>
    </source>
</evidence>
<feature type="domain" description="HTH cro/C1-type" evidence="1">
    <location>
        <begin position="67"/>
        <end position="123"/>
    </location>
</feature>
<accession>M3FP57</accession>
<protein>
    <submittedName>
        <fullName evidence="2">Helix-turn-helix domain-containing protein</fullName>
    </submittedName>
</protein>
<dbReference type="SUPFAM" id="SSF47413">
    <property type="entry name" value="lambda repressor-like DNA-binding domains"/>
    <property type="match status" value="1"/>
</dbReference>
<name>M3FP57_9ACTN</name>
<dbReference type="GO" id="GO:0003677">
    <property type="term" value="F:DNA binding"/>
    <property type="evidence" value="ECO:0007669"/>
    <property type="project" value="InterPro"/>
</dbReference>
<dbReference type="EMBL" id="KB405089">
    <property type="protein sequence ID" value="EMF53909.1"/>
    <property type="molecule type" value="Genomic_DNA"/>
</dbReference>
<dbReference type="SMART" id="SM00671">
    <property type="entry name" value="SEL1"/>
    <property type="match status" value="7"/>
</dbReference>
<dbReference type="InterPro" id="IPR010982">
    <property type="entry name" value="Lambda_DNA-bd_dom_sf"/>
</dbReference>
<dbReference type="CDD" id="cd00093">
    <property type="entry name" value="HTH_XRE"/>
    <property type="match status" value="1"/>
</dbReference>
<dbReference type="Proteomes" id="UP000030760">
    <property type="component" value="Unassembled WGS sequence"/>
</dbReference>
<evidence type="ECO:0000259" key="1">
    <source>
        <dbReference type="PROSITE" id="PS50943"/>
    </source>
</evidence>
<dbReference type="InterPro" id="IPR011990">
    <property type="entry name" value="TPR-like_helical_dom_sf"/>
</dbReference>
<dbReference type="Gene3D" id="1.25.40.10">
    <property type="entry name" value="Tetratricopeptide repeat domain"/>
    <property type="match status" value="3"/>
</dbReference>
<sequence>MVSVPQSFSALLASSVPNVASWVFAVVHLSMMNTDEQQYGGGGLRGHGVGAGEVRDPMALTDLRARLEAGRIARGLNQTELARAAGLGRTTVSQALSATASAPPSADTVGALARVLRLDFSVLSALLDAALGRGAAAVADREVPGRPITQWDPHDLEVHPAAEVPAAVVDPAVVAPVMGRQHDGKGGGVRGRATSLPGYVRRPHDEELAAVVLAAQAGRSGMAVLVGPSSAGKTRACWESVQPLAHQGWRLWHPFDPTRAEAALADLVRVAPCTVVWLNEAQHYFGAGAGVGERIAAAVHNLLTAPARAPVLVLATLWPEYADVYTALPEPEAPDAHPRVRELLAGRQIVLPDSFDTDATHRAEVLAAAGDRQLAHALHHMNSGRLTQFLAGAPELLRRHATSSPSARALLHAAMDARRLGAGLHLPAAFLGQAAEDYLGDDEYDDLTDNWLEQAIADTTRPVHGRLAPLRRVRPRPTRPGAPAVNPPGMFYRLADYLEQHGRHQRAHLCPPESFWQAAHDHFGADDLSRLATAARVRHRLRWSERLFRRAADTGSATALLWLARMREDAGDRRSAEEIARRAAEVGNTASLLWLARMREREGDAQAAELLYRRAAGDGSIPALIHLARIRDEEGDREEAEEIARQAADAGDTTALIRLAAMREAGDEERAELLYQHAADVGDLGALFWLARLREQRGDPEGAERIALRAAEAGHPTALMRFTRLRETSGDREGAERIALRAADAGDPDVLAWLAMAREKNEERLEAERLHQLAADAGDPLALLWLTLLRNEDGDLEGAEETVPQAAATTDPAALVRLAERRARAGDRKAAQRLCGLAADAGDIRALVRLAEMREHDGDPQEVERLYRRAVDAGAPFALGRLAALRERDGALQEAAALYQRAADAGDTGALLWLAKAREQDGDQGGAEQPARQAAAAGDTTVWLWLAEAREEKGDREGAERIARQAADAGSISVLFWLAKIRDTAAADRETSLWPYGLDPDGGPTPPW</sequence>